<dbReference type="Proteomes" id="UP001383192">
    <property type="component" value="Unassembled WGS sequence"/>
</dbReference>
<protein>
    <submittedName>
        <fullName evidence="2">Uncharacterized protein</fullName>
    </submittedName>
</protein>
<evidence type="ECO:0000313" key="3">
    <source>
        <dbReference type="Proteomes" id="UP001383192"/>
    </source>
</evidence>
<accession>A0AAW0CIZ6</accession>
<comment type="caution">
    <text evidence="2">The sequence shown here is derived from an EMBL/GenBank/DDBJ whole genome shotgun (WGS) entry which is preliminary data.</text>
</comment>
<keyword evidence="1" id="KW-0812">Transmembrane</keyword>
<keyword evidence="1" id="KW-1133">Transmembrane helix</keyword>
<sequence>MGLADFFPVEGQSFAEIALVFTGLSISSQLVGIYPSALIVVVYLQKSIWDLQGIPYTDEGLDIGDGEPR</sequence>
<keyword evidence="1" id="KW-0472">Membrane</keyword>
<name>A0AAW0CIZ6_9AGAR</name>
<dbReference type="AlphaFoldDB" id="A0AAW0CIZ6"/>
<gene>
    <name evidence="2" type="ORF">VNI00_010156</name>
</gene>
<proteinExistence type="predicted"/>
<evidence type="ECO:0000313" key="2">
    <source>
        <dbReference type="EMBL" id="KAK7039251.1"/>
    </source>
</evidence>
<reference evidence="2 3" key="1">
    <citation type="submission" date="2024-01" db="EMBL/GenBank/DDBJ databases">
        <title>A draft genome for a cacao thread blight-causing isolate of Paramarasmius palmivorus.</title>
        <authorList>
            <person name="Baruah I.K."/>
            <person name="Bukari Y."/>
            <person name="Amoako-Attah I."/>
            <person name="Meinhardt L.W."/>
            <person name="Bailey B.A."/>
            <person name="Cohen S.P."/>
        </authorList>
    </citation>
    <scope>NUCLEOTIDE SEQUENCE [LARGE SCALE GENOMIC DNA]</scope>
    <source>
        <strain evidence="2 3">GH-12</strain>
    </source>
</reference>
<dbReference type="EMBL" id="JAYKXP010000039">
    <property type="protein sequence ID" value="KAK7039251.1"/>
    <property type="molecule type" value="Genomic_DNA"/>
</dbReference>
<feature type="transmembrane region" description="Helical" evidence="1">
    <location>
        <begin position="20"/>
        <end position="44"/>
    </location>
</feature>
<evidence type="ECO:0000256" key="1">
    <source>
        <dbReference type="SAM" id="Phobius"/>
    </source>
</evidence>
<keyword evidence="3" id="KW-1185">Reference proteome</keyword>
<organism evidence="2 3">
    <name type="scientific">Paramarasmius palmivorus</name>
    <dbReference type="NCBI Taxonomy" id="297713"/>
    <lineage>
        <taxon>Eukaryota</taxon>
        <taxon>Fungi</taxon>
        <taxon>Dikarya</taxon>
        <taxon>Basidiomycota</taxon>
        <taxon>Agaricomycotina</taxon>
        <taxon>Agaricomycetes</taxon>
        <taxon>Agaricomycetidae</taxon>
        <taxon>Agaricales</taxon>
        <taxon>Marasmiineae</taxon>
        <taxon>Marasmiaceae</taxon>
        <taxon>Paramarasmius</taxon>
    </lineage>
</organism>